<dbReference type="PANTHER" id="PTHR22814:SF306">
    <property type="entry name" value="HEAVY METAL-ASSOCIATED ISOPRENYLATED PLANT PROTEIN 45"/>
    <property type="match status" value="1"/>
</dbReference>
<dbReference type="CDD" id="cd00371">
    <property type="entry name" value="HMA"/>
    <property type="match status" value="1"/>
</dbReference>
<dbReference type="AlphaFoldDB" id="A0ABD1SRB3"/>
<dbReference type="Pfam" id="PF00403">
    <property type="entry name" value="HMA"/>
    <property type="match status" value="1"/>
</dbReference>
<dbReference type="PROSITE" id="PS50846">
    <property type="entry name" value="HMA_2"/>
    <property type="match status" value="1"/>
</dbReference>
<accession>A0ABD1SRB3</accession>
<dbReference type="Proteomes" id="UP001604277">
    <property type="component" value="Unassembled WGS sequence"/>
</dbReference>
<dbReference type="PANTHER" id="PTHR22814">
    <property type="entry name" value="COPPER TRANSPORT PROTEIN ATOX1-RELATED"/>
    <property type="match status" value="1"/>
</dbReference>
<comment type="subcellular location">
    <subcellularLocation>
        <location evidence="1">Membrane</location>
        <topology evidence="1">Peripheral membrane protein</topology>
    </subcellularLocation>
</comment>
<dbReference type="EMBL" id="JBFOLJ010000010">
    <property type="protein sequence ID" value="KAL2502222.1"/>
    <property type="molecule type" value="Genomic_DNA"/>
</dbReference>
<evidence type="ECO:0000313" key="4">
    <source>
        <dbReference type="EMBL" id="KAL2502222.1"/>
    </source>
</evidence>
<dbReference type="Gene3D" id="3.30.70.100">
    <property type="match status" value="1"/>
</dbReference>
<dbReference type="InterPro" id="IPR006121">
    <property type="entry name" value="HMA_dom"/>
</dbReference>
<protein>
    <submittedName>
        <fullName evidence="4">Heavy metal transport/detoxification superfamily protein</fullName>
    </submittedName>
</protein>
<comment type="caution">
    <text evidence="4">The sequence shown here is derived from an EMBL/GenBank/DDBJ whole genome shotgun (WGS) entry which is preliminary data.</text>
</comment>
<evidence type="ECO:0000259" key="3">
    <source>
        <dbReference type="PROSITE" id="PS50846"/>
    </source>
</evidence>
<organism evidence="4 5">
    <name type="scientific">Forsythia ovata</name>
    <dbReference type="NCBI Taxonomy" id="205694"/>
    <lineage>
        <taxon>Eukaryota</taxon>
        <taxon>Viridiplantae</taxon>
        <taxon>Streptophyta</taxon>
        <taxon>Embryophyta</taxon>
        <taxon>Tracheophyta</taxon>
        <taxon>Spermatophyta</taxon>
        <taxon>Magnoliopsida</taxon>
        <taxon>eudicotyledons</taxon>
        <taxon>Gunneridae</taxon>
        <taxon>Pentapetalae</taxon>
        <taxon>asterids</taxon>
        <taxon>lamiids</taxon>
        <taxon>Lamiales</taxon>
        <taxon>Oleaceae</taxon>
        <taxon>Forsythieae</taxon>
        <taxon>Forsythia</taxon>
    </lineage>
</organism>
<evidence type="ECO:0000256" key="1">
    <source>
        <dbReference type="ARBA" id="ARBA00004170"/>
    </source>
</evidence>
<reference evidence="5" key="1">
    <citation type="submission" date="2024-07" db="EMBL/GenBank/DDBJ databases">
        <title>Two chromosome-level genome assemblies of Korean endemic species Abeliophyllum distichum and Forsythia ovata (Oleaceae).</title>
        <authorList>
            <person name="Jang H."/>
        </authorList>
    </citation>
    <scope>NUCLEOTIDE SEQUENCE [LARGE SCALE GENOMIC DNA]</scope>
</reference>
<keyword evidence="5" id="KW-1185">Reference proteome</keyword>
<dbReference type="SUPFAM" id="SSF55008">
    <property type="entry name" value="HMA, heavy metal-associated domain"/>
    <property type="match status" value="1"/>
</dbReference>
<sequence>MFGGCFKQARVSDALSIVELLVHMDCEGCEKRIRRAISKLDGVDSLETDMEKQKVTVIGYLDKRRVLKQVRRSGRKAEFWPFPYDNEYYPYAAQYLDESNFTSSYNYNMHGQNESIHGYFPDLPFPTTIDDRITYSFSEENVHACIIM</sequence>
<dbReference type="GO" id="GO:0046872">
    <property type="term" value="F:metal ion binding"/>
    <property type="evidence" value="ECO:0007669"/>
    <property type="project" value="UniProtKB-KW"/>
</dbReference>
<name>A0ABD1SRB3_9LAMI</name>
<dbReference type="GO" id="GO:0009626">
    <property type="term" value="P:plant-type hypersensitive response"/>
    <property type="evidence" value="ECO:0007669"/>
    <property type="project" value="UniProtKB-KW"/>
</dbReference>
<evidence type="ECO:0000313" key="5">
    <source>
        <dbReference type="Proteomes" id="UP001604277"/>
    </source>
</evidence>
<dbReference type="InterPro" id="IPR036163">
    <property type="entry name" value="HMA_dom_sf"/>
</dbReference>
<proteinExistence type="predicted"/>
<keyword evidence="2" id="KW-0479">Metal-binding</keyword>
<dbReference type="GO" id="GO:0016020">
    <property type="term" value="C:membrane"/>
    <property type="evidence" value="ECO:0007669"/>
    <property type="project" value="UniProtKB-SubCell"/>
</dbReference>
<feature type="domain" description="HMA" evidence="3">
    <location>
        <begin position="15"/>
        <end position="78"/>
    </location>
</feature>
<gene>
    <name evidence="4" type="ORF">Fot_36070</name>
</gene>
<evidence type="ECO:0000256" key="2">
    <source>
        <dbReference type="ARBA" id="ARBA00022723"/>
    </source>
</evidence>